<reference evidence="2" key="1">
    <citation type="journal article" date="2022" name="Int. J. Syst. Evol. Microbiol.">
        <title>Prevotella lacticifex sp. nov., isolated from the rumen of cows.</title>
        <authorList>
            <person name="Shinkai T."/>
            <person name="Ikeyama N."/>
            <person name="Kumagai M."/>
            <person name="Ohmori H."/>
            <person name="Sakamoto M."/>
            <person name="Ohkuma M."/>
            <person name="Mitsumori M."/>
        </authorList>
    </citation>
    <scope>NUCLEOTIDE SEQUENCE</scope>
    <source>
        <strain evidence="2">R5076</strain>
    </source>
</reference>
<gene>
    <name evidence="2" type="ORF">PRLR5076_03960</name>
</gene>
<evidence type="ECO:0000313" key="2">
    <source>
        <dbReference type="EMBL" id="GJG57545.1"/>
    </source>
</evidence>
<accession>A0A9R1C7Q9</accession>
<dbReference type="GeneID" id="72468450"/>
<proteinExistence type="predicted"/>
<organism evidence="2 3">
    <name type="scientific">Prevotella lacticifex</name>
    <dbReference type="NCBI Taxonomy" id="2854755"/>
    <lineage>
        <taxon>Bacteria</taxon>
        <taxon>Pseudomonadati</taxon>
        <taxon>Bacteroidota</taxon>
        <taxon>Bacteroidia</taxon>
        <taxon>Bacteroidales</taxon>
        <taxon>Prevotellaceae</taxon>
        <taxon>Prevotella</taxon>
    </lineage>
</organism>
<evidence type="ECO:0000313" key="3">
    <source>
        <dbReference type="Proteomes" id="UP000825483"/>
    </source>
</evidence>
<dbReference type="RefSeq" id="WP_223929521.1">
    <property type="nucleotide sequence ID" value="NZ_BPTU01000003.1"/>
</dbReference>
<dbReference type="AlphaFoldDB" id="A0A9R1C7Q9"/>
<sequence>MPQINFGSSPSTTDKMQHGVNYALFDHSIYGNVDPGYYGILLETAQNRVYIWDPYCNDNSNQYDVFSHIREPLDLVVLTNCSSDKDQRMVNGLNYIKQNIITSILSDMKISLMYVDSKIHQGPNNVNYFLHDRFLIVDDRYFLVGTSWGYYSSQGAPGTTGIYEITEDGDKLLIQSMFDKYRQVAENDGTVKMKPIGRL</sequence>
<dbReference type="Proteomes" id="UP000825483">
    <property type="component" value="Unassembled WGS sequence"/>
</dbReference>
<dbReference type="GO" id="GO:0003824">
    <property type="term" value="F:catalytic activity"/>
    <property type="evidence" value="ECO:0007669"/>
    <property type="project" value="InterPro"/>
</dbReference>
<keyword evidence="3" id="KW-1185">Reference proteome</keyword>
<feature type="domain" description="PLD phosphodiesterase" evidence="1">
    <location>
        <begin position="126"/>
        <end position="147"/>
    </location>
</feature>
<dbReference type="GO" id="GO:0006793">
    <property type="term" value="P:phosphorus metabolic process"/>
    <property type="evidence" value="ECO:0007669"/>
    <property type="project" value="UniProtKB-ARBA"/>
</dbReference>
<evidence type="ECO:0000259" key="1">
    <source>
        <dbReference type="PROSITE" id="PS50035"/>
    </source>
</evidence>
<dbReference type="PROSITE" id="PS50035">
    <property type="entry name" value="PLD"/>
    <property type="match status" value="1"/>
</dbReference>
<dbReference type="SUPFAM" id="SSF56024">
    <property type="entry name" value="Phospholipase D/nuclease"/>
    <property type="match status" value="1"/>
</dbReference>
<dbReference type="InterPro" id="IPR001736">
    <property type="entry name" value="PLipase_D/transphosphatidylase"/>
</dbReference>
<dbReference type="EMBL" id="BPUB01000001">
    <property type="protein sequence ID" value="GJG57545.1"/>
    <property type="molecule type" value="Genomic_DNA"/>
</dbReference>
<name>A0A9R1C7Q9_9BACT</name>
<comment type="caution">
    <text evidence="2">The sequence shown here is derived from an EMBL/GenBank/DDBJ whole genome shotgun (WGS) entry which is preliminary data.</text>
</comment>
<protein>
    <recommendedName>
        <fullName evidence="1">PLD phosphodiesterase domain-containing protein</fullName>
    </recommendedName>
</protein>